<dbReference type="STRING" id="1905730.W5S_4257"/>
<evidence type="ECO:0000256" key="3">
    <source>
        <dbReference type="ARBA" id="ARBA00022723"/>
    </source>
</evidence>
<dbReference type="PATRIC" id="fig|1166016.3.peg.4336"/>
<keyword evidence="3 8" id="KW-0479">Metal-binding</keyword>
<comment type="subunit">
    <text evidence="8">Homodimer.</text>
</comment>
<dbReference type="Pfam" id="PF00871">
    <property type="entry name" value="Acetate_kinase"/>
    <property type="match status" value="1"/>
</dbReference>
<dbReference type="NCBIfam" id="NF009045">
    <property type="entry name" value="PRK12379.1"/>
    <property type="match status" value="1"/>
</dbReference>
<dbReference type="PIRSF" id="PIRSF000722">
    <property type="entry name" value="Acetate_prop_kin"/>
    <property type="match status" value="1"/>
</dbReference>
<keyword evidence="13" id="KW-1185">Reference proteome</keyword>
<dbReference type="Proteomes" id="UP000008044">
    <property type="component" value="Chromosome"/>
</dbReference>
<comment type="function">
    <text evidence="8">Catalyzes the formation of acetyl phosphate from acetate and ATP. Can also catalyze the reverse reaction.</text>
</comment>
<dbReference type="GO" id="GO:0005829">
    <property type="term" value="C:cytosol"/>
    <property type="evidence" value="ECO:0007669"/>
    <property type="project" value="TreeGrafter"/>
</dbReference>
<evidence type="ECO:0000256" key="2">
    <source>
        <dbReference type="ARBA" id="ARBA00022679"/>
    </source>
</evidence>
<dbReference type="CDD" id="cd24010">
    <property type="entry name" value="ASKHA_NBD_AcK_PK"/>
    <property type="match status" value="1"/>
</dbReference>
<feature type="binding site" evidence="8">
    <location>
        <position position="384"/>
    </location>
    <ligand>
        <name>Mg(2+)</name>
        <dbReference type="ChEBI" id="CHEBI:18420"/>
    </ligand>
</feature>
<organism evidence="10 12">
    <name type="scientific">Pectobacterium parmentieri</name>
    <dbReference type="NCBI Taxonomy" id="1905730"/>
    <lineage>
        <taxon>Bacteria</taxon>
        <taxon>Pseudomonadati</taxon>
        <taxon>Pseudomonadota</taxon>
        <taxon>Gammaproteobacteria</taxon>
        <taxon>Enterobacterales</taxon>
        <taxon>Pectobacteriaceae</taxon>
        <taxon>Pectobacterium</taxon>
    </lineage>
</organism>
<dbReference type="PANTHER" id="PTHR21060">
    <property type="entry name" value="ACETATE KINASE"/>
    <property type="match status" value="1"/>
</dbReference>
<dbReference type="eggNOG" id="COG0282">
    <property type="taxonomic scope" value="Bacteria"/>
</dbReference>
<evidence type="ECO:0000256" key="1">
    <source>
        <dbReference type="ARBA" id="ARBA00008748"/>
    </source>
</evidence>
<dbReference type="RefSeq" id="WP_014701706.1">
    <property type="nucleotide sequence ID" value="NC_017845.1"/>
</dbReference>
<evidence type="ECO:0000313" key="10">
    <source>
        <dbReference type="EMBL" id="AFI92313.1"/>
    </source>
</evidence>
<keyword evidence="4 8" id="KW-0547">Nucleotide-binding</keyword>
<feature type="site" description="Transition state stabilizer" evidence="8">
    <location>
        <position position="179"/>
    </location>
</feature>
<feature type="binding site" evidence="8">
    <location>
        <position position="90"/>
    </location>
    <ligand>
        <name>substrate</name>
    </ligand>
</feature>
<dbReference type="GO" id="GO:0006085">
    <property type="term" value="P:acetyl-CoA biosynthetic process"/>
    <property type="evidence" value="ECO:0007669"/>
    <property type="project" value="UniProtKB-UniRule"/>
</dbReference>
<comment type="pathway">
    <text evidence="8">Metabolic intermediate biosynthesis; acetyl-CoA biosynthesis; acetyl-CoA from acetate: step 1/2.</text>
</comment>
<keyword evidence="7 8" id="KW-0460">Magnesium</keyword>
<name>A0A0H3I8N1_PECPM</name>
<reference evidence="11" key="4">
    <citation type="submission" date="2024-05" db="EMBL/GenBank/DDBJ databases">
        <title>Identification of Pectobacterium versatile causing blackleg of potato from New York State with a whole genome sequencing approach.</title>
        <authorList>
            <person name="Ma X."/>
            <person name="Swingle B."/>
        </authorList>
    </citation>
    <scope>NUCLEOTIDE SEQUENCE</scope>
    <source>
        <strain evidence="11">NY1588A</strain>
    </source>
</reference>
<evidence type="ECO:0000313" key="13">
    <source>
        <dbReference type="Proteomes" id="UP001194579"/>
    </source>
</evidence>
<feature type="binding site" evidence="8">
    <location>
        <begin position="207"/>
        <end position="211"/>
    </location>
    <ligand>
        <name>ATP</name>
        <dbReference type="ChEBI" id="CHEBI:30616"/>
    </ligand>
</feature>
<sequence>MSLASLVLVINCGSSSLKFSVIPLNEDAPLLSGLAEKLGLEEACITFKDAVGNKTTTLLTEPSHNSALNTLFATLDERMLLPRLCAIGHRVAHGGSDFKQSVLLTPEVIARIRELSTLAPLHNPANVVGIEAAMSLLPALPQVAVFDTAFHQTLPPEAYTYAIPLEYQQHHQVRRYGFHGTSHRFIAAEAVTRLKLNPTDHGILIAHLGNGSSVCAVKNGESVDTSMGMTPLEGLVMGTRCGDLDFGAAAYIARCTGQTLESLYKMVNNESGLFGLSGLSSDCRTLQDARSNGDPRATLAIDVMVHRLARHLGAHLASLHRFDALIFTGGIGENSALVRELTAQKLAVFGVHIDVEKNAQIFAGRDGVISLPGSPIVAVIPTNEEKMIAQDAAMLSATFEVAS</sequence>
<dbReference type="KEGG" id="pec:W5S_4257"/>
<dbReference type="GO" id="GO:0006083">
    <property type="term" value="P:acetate metabolic process"/>
    <property type="evidence" value="ECO:0007669"/>
    <property type="project" value="TreeGrafter"/>
</dbReference>
<proteinExistence type="inferred from homology"/>
<feature type="site" description="Transition state stabilizer" evidence="8">
    <location>
        <position position="240"/>
    </location>
</feature>
<evidence type="ECO:0000313" key="12">
    <source>
        <dbReference type="Proteomes" id="UP000008044"/>
    </source>
</evidence>
<dbReference type="EMBL" id="CP003415">
    <property type="protein sequence ID" value="AFI92313.1"/>
    <property type="molecule type" value="Genomic_DNA"/>
</dbReference>
<accession>A0A0H3I8N1</accession>
<reference evidence="13" key="3">
    <citation type="submission" date="2023-07" db="EMBL/GenBank/DDBJ databases">
        <title>Identification of Pectobacterium versatile causing blackleg of potato from New York State with a whole genome sequencing approach.</title>
        <authorList>
            <person name="Ma X."/>
            <person name="Swingle B."/>
        </authorList>
    </citation>
    <scope>NUCLEOTIDE SEQUENCE [LARGE SCALE GENOMIC DNA]</scope>
    <source>
        <strain evidence="13">NY1588A</strain>
    </source>
</reference>
<dbReference type="PANTHER" id="PTHR21060:SF17">
    <property type="entry name" value="PROPIONATE KINASE"/>
    <property type="match status" value="1"/>
</dbReference>
<feature type="binding site" evidence="8">
    <location>
        <position position="18"/>
    </location>
    <ligand>
        <name>ATP</name>
        <dbReference type="ChEBI" id="CHEBI:30616"/>
    </ligand>
</feature>
<dbReference type="InterPro" id="IPR023865">
    <property type="entry name" value="Aliphatic_acid_kinase_CS"/>
</dbReference>
<dbReference type="GO" id="GO:0008776">
    <property type="term" value="F:acetate kinase activity"/>
    <property type="evidence" value="ECO:0007669"/>
    <property type="project" value="UniProtKB-UniRule"/>
</dbReference>
<dbReference type="NCBIfam" id="TIGR00016">
    <property type="entry name" value="ackA"/>
    <property type="match status" value="1"/>
</dbReference>
<feature type="binding site" evidence="8">
    <location>
        <begin position="330"/>
        <end position="334"/>
    </location>
    <ligand>
        <name>ATP</name>
        <dbReference type="ChEBI" id="CHEBI:30616"/>
    </ligand>
</feature>
<evidence type="ECO:0000256" key="9">
    <source>
        <dbReference type="RuleBase" id="RU003835"/>
    </source>
</evidence>
<feature type="binding site" evidence="8">
    <location>
        <position position="11"/>
    </location>
    <ligand>
        <name>Mg(2+)</name>
        <dbReference type="ChEBI" id="CHEBI:18420"/>
    </ligand>
</feature>
<dbReference type="Proteomes" id="UP001194579">
    <property type="component" value="Unassembled WGS sequence"/>
</dbReference>
<dbReference type="AlphaFoldDB" id="A0A0H3I8N1"/>
<dbReference type="InterPro" id="IPR004372">
    <property type="entry name" value="Ac/propionate_kinase"/>
</dbReference>
<comment type="cofactor">
    <cofactor evidence="8">
        <name>Mg(2+)</name>
        <dbReference type="ChEBI" id="CHEBI:18420"/>
    </cofactor>
    <cofactor evidence="8">
        <name>Mn(2+)</name>
        <dbReference type="ChEBI" id="CHEBI:29035"/>
    </cofactor>
    <text evidence="8">Mg(2+). Can also accept Mn(2+).</text>
</comment>
<dbReference type="InterPro" id="IPR000890">
    <property type="entry name" value="Aliphatic_acid_kin_short-chain"/>
</dbReference>
<dbReference type="PRINTS" id="PR00471">
    <property type="entry name" value="ACETATEKNASE"/>
</dbReference>
<keyword evidence="8" id="KW-0963">Cytoplasm</keyword>
<dbReference type="PROSITE" id="PS01076">
    <property type="entry name" value="ACETATE_KINASE_2"/>
    <property type="match status" value="1"/>
</dbReference>
<reference evidence="10 12" key="1">
    <citation type="journal article" date="2012" name="J. Bacteriol.">
        <title>Genome sequence of Pectobacterium sp. strain SCC3193.</title>
        <authorList>
            <person name="Koskinen J.P."/>
            <person name="Laine P."/>
            <person name="Niemi O."/>
            <person name="Nykyri J."/>
            <person name="Harjunpaa H."/>
            <person name="Auvinen P."/>
            <person name="Paulin L."/>
            <person name="Pirhonen M."/>
            <person name="Palva T."/>
            <person name="Holm L."/>
        </authorList>
    </citation>
    <scope>NUCLEOTIDE SEQUENCE [LARGE SCALE GENOMIC DNA]</scope>
    <source>
        <strain evidence="10 12">SCC3193</strain>
    </source>
</reference>
<keyword evidence="6 8" id="KW-0067">ATP-binding</keyword>
<dbReference type="PROSITE" id="PS01075">
    <property type="entry name" value="ACETATE_KINASE_1"/>
    <property type="match status" value="1"/>
</dbReference>
<dbReference type="SUPFAM" id="SSF53067">
    <property type="entry name" value="Actin-like ATPase domain"/>
    <property type="match status" value="2"/>
</dbReference>
<dbReference type="HAMAP" id="MF_00020">
    <property type="entry name" value="Acetate_kinase"/>
    <property type="match status" value="1"/>
</dbReference>
<keyword evidence="2 8" id="KW-0808">Transferase</keyword>
<comment type="catalytic activity">
    <reaction evidence="8">
        <text>acetate + ATP = acetyl phosphate + ADP</text>
        <dbReference type="Rhea" id="RHEA:11352"/>
        <dbReference type="ChEBI" id="CHEBI:22191"/>
        <dbReference type="ChEBI" id="CHEBI:30089"/>
        <dbReference type="ChEBI" id="CHEBI:30616"/>
        <dbReference type="ChEBI" id="CHEBI:456216"/>
        <dbReference type="EC" id="2.7.2.1"/>
    </reaction>
</comment>
<dbReference type="HOGENOM" id="CLU_020352_0_1_6"/>
<evidence type="ECO:0000256" key="7">
    <source>
        <dbReference type="ARBA" id="ARBA00022842"/>
    </source>
</evidence>
<dbReference type="GO" id="GO:0005524">
    <property type="term" value="F:ATP binding"/>
    <property type="evidence" value="ECO:0007669"/>
    <property type="project" value="UniProtKB-KW"/>
</dbReference>
<dbReference type="InterPro" id="IPR043129">
    <property type="entry name" value="ATPase_NBD"/>
</dbReference>
<gene>
    <name evidence="8" type="primary">ackA</name>
    <name evidence="11" type="synonym">tdcD</name>
    <name evidence="10" type="ordered locus">W5S_4257</name>
    <name evidence="11" type="ORF">F6Q06_02895</name>
</gene>
<reference evidence="10" key="2">
    <citation type="submission" date="2012-03" db="EMBL/GenBank/DDBJ databases">
        <authorList>
            <person name="Koskinen P."/>
            <person name="Laine P."/>
            <person name="Niemi O."/>
            <person name="Nykyri J."/>
            <person name="Harjunpaa H."/>
            <person name="Auvinen P."/>
            <person name="Paulin L."/>
            <person name="Pirhonen M."/>
            <person name="Palva T."/>
            <person name="Holm L."/>
        </authorList>
    </citation>
    <scope>NUCLEOTIDE SEQUENCE</scope>
    <source>
        <strain evidence="10">SCC3193</strain>
    </source>
</reference>
<dbReference type="GO" id="GO:0000287">
    <property type="term" value="F:magnesium ion binding"/>
    <property type="evidence" value="ECO:0007669"/>
    <property type="project" value="UniProtKB-UniRule"/>
</dbReference>
<evidence type="ECO:0000313" key="11">
    <source>
        <dbReference type="EMBL" id="MBI0553442.1"/>
    </source>
</evidence>
<evidence type="ECO:0000256" key="6">
    <source>
        <dbReference type="ARBA" id="ARBA00022840"/>
    </source>
</evidence>
<dbReference type="EMBL" id="WABS01000004">
    <property type="protein sequence ID" value="MBI0553442.1"/>
    <property type="molecule type" value="Genomic_DNA"/>
</dbReference>
<comment type="similarity">
    <text evidence="1 8 9">Belongs to the acetokinase family.</text>
</comment>
<evidence type="ECO:0000256" key="4">
    <source>
        <dbReference type="ARBA" id="ARBA00022741"/>
    </source>
</evidence>
<dbReference type="UniPathway" id="UPA00340">
    <property type="reaction ID" value="UER00458"/>
</dbReference>
<comment type="subcellular location">
    <subcellularLocation>
        <location evidence="8">Cytoplasm</location>
    </subcellularLocation>
</comment>
<protein>
    <recommendedName>
        <fullName evidence="8">Acetate kinase</fullName>
        <ecNumber evidence="8">2.7.2.1</ecNumber>
    </recommendedName>
    <alternativeName>
        <fullName evidence="8">Acetokinase</fullName>
    </alternativeName>
</protein>
<keyword evidence="5 8" id="KW-0418">Kinase</keyword>
<feature type="binding site" evidence="8">
    <location>
        <begin position="282"/>
        <end position="284"/>
    </location>
    <ligand>
        <name>ATP</name>
        <dbReference type="ChEBI" id="CHEBI:30616"/>
    </ligand>
</feature>
<feature type="active site" description="Proton donor/acceptor" evidence="8">
    <location>
        <position position="147"/>
    </location>
</feature>
<dbReference type="EC" id="2.7.2.1" evidence="8"/>
<evidence type="ECO:0000256" key="5">
    <source>
        <dbReference type="ARBA" id="ARBA00022777"/>
    </source>
</evidence>
<dbReference type="Gene3D" id="3.30.420.40">
    <property type="match status" value="2"/>
</dbReference>
<evidence type="ECO:0000256" key="8">
    <source>
        <dbReference type="HAMAP-Rule" id="MF_00020"/>
    </source>
</evidence>